<feature type="signal peptide" evidence="2">
    <location>
        <begin position="1"/>
        <end position="22"/>
    </location>
</feature>
<dbReference type="Proteomes" id="UP000547674">
    <property type="component" value="Unassembled WGS sequence"/>
</dbReference>
<evidence type="ECO:0000259" key="3">
    <source>
        <dbReference type="Pfam" id="PF13505"/>
    </source>
</evidence>
<gene>
    <name evidence="4" type="ORF">HKN21_09065</name>
</gene>
<sequence length="226" mass="24310">MKRIGVLLVILGLMIGASSASALDLAKHGGVSGNLGLMLFTSGDDFGSDNGLRFIGQAAFKYNFSQRVAGVIESGWGWNSYSRPAVGETPANDDTLAVVVPTTIGLMYRFHYGETRLWPHVGAGVGIYSLGVKDSFRTWANGNNGTDRLTWSSPGFYLRGGGEFLFENGAAVHAEVLYHNIFSDEGDRFPDGWGNQNTSFAQLRVGATYYFSLGGSSAVPEDEDED</sequence>
<organism evidence="4 5">
    <name type="scientific">Eiseniibacteriota bacterium</name>
    <dbReference type="NCBI Taxonomy" id="2212470"/>
    <lineage>
        <taxon>Bacteria</taxon>
        <taxon>Candidatus Eiseniibacteriota</taxon>
    </lineage>
</organism>
<dbReference type="InterPro" id="IPR027385">
    <property type="entry name" value="Beta-barrel_OMP"/>
</dbReference>
<accession>A0A7Y2EF35</accession>
<proteinExistence type="predicted"/>
<dbReference type="InterPro" id="IPR011250">
    <property type="entry name" value="OMP/PagP_B-barrel"/>
</dbReference>
<protein>
    <recommendedName>
        <fullName evidence="3">Outer membrane protein beta-barrel domain-containing protein</fullName>
    </recommendedName>
</protein>
<evidence type="ECO:0000313" key="5">
    <source>
        <dbReference type="Proteomes" id="UP000547674"/>
    </source>
</evidence>
<dbReference type="Pfam" id="PF13505">
    <property type="entry name" value="OMP_b-brl"/>
    <property type="match status" value="1"/>
</dbReference>
<name>A0A7Y2EF35_UNCEI</name>
<feature type="domain" description="Outer membrane protein beta-barrel" evidence="3">
    <location>
        <begin position="11"/>
        <end position="211"/>
    </location>
</feature>
<reference evidence="4 5" key="1">
    <citation type="submission" date="2020-03" db="EMBL/GenBank/DDBJ databases">
        <title>Metabolic flexibility allows generalist bacteria to become dominant in a frequently disturbed ecosystem.</title>
        <authorList>
            <person name="Chen Y.-J."/>
            <person name="Leung P.M."/>
            <person name="Bay S.K."/>
            <person name="Hugenholtz P."/>
            <person name="Kessler A.J."/>
            <person name="Shelley G."/>
            <person name="Waite D.W."/>
            <person name="Cook P.L."/>
            <person name="Greening C."/>
        </authorList>
    </citation>
    <scope>NUCLEOTIDE SEQUENCE [LARGE SCALE GENOMIC DNA]</scope>
    <source>
        <strain evidence="4">SS_bin_28</strain>
    </source>
</reference>
<evidence type="ECO:0000313" key="4">
    <source>
        <dbReference type="EMBL" id="NNF06898.1"/>
    </source>
</evidence>
<feature type="chain" id="PRO_5030609910" description="Outer membrane protein beta-barrel domain-containing protein" evidence="2">
    <location>
        <begin position="23"/>
        <end position="226"/>
    </location>
</feature>
<keyword evidence="1 2" id="KW-0732">Signal</keyword>
<evidence type="ECO:0000256" key="2">
    <source>
        <dbReference type="SAM" id="SignalP"/>
    </source>
</evidence>
<dbReference type="EMBL" id="JABDJR010000360">
    <property type="protein sequence ID" value="NNF06898.1"/>
    <property type="molecule type" value="Genomic_DNA"/>
</dbReference>
<comment type="caution">
    <text evidence="4">The sequence shown here is derived from an EMBL/GenBank/DDBJ whole genome shotgun (WGS) entry which is preliminary data.</text>
</comment>
<dbReference type="SUPFAM" id="SSF56925">
    <property type="entry name" value="OMPA-like"/>
    <property type="match status" value="1"/>
</dbReference>
<evidence type="ECO:0000256" key="1">
    <source>
        <dbReference type="ARBA" id="ARBA00022729"/>
    </source>
</evidence>
<dbReference type="AlphaFoldDB" id="A0A7Y2EF35"/>